<dbReference type="SUPFAM" id="SSF49373">
    <property type="entry name" value="Invasin/intimin cell-adhesion fragments"/>
    <property type="match status" value="1"/>
</dbReference>
<evidence type="ECO:0008006" key="3">
    <source>
        <dbReference type="Google" id="ProtNLM"/>
    </source>
</evidence>
<reference evidence="1 2" key="1">
    <citation type="submission" date="2019-02" db="EMBL/GenBank/DDBJ databases">
        <title>Deep-cultivation of Planctomycetes and their phenomic and genomic characterization uncovers novel biology.</title>
        <authorList>
            <person name="Wiegand S."/>
            <person name="Jogler M."/>
            <person name="Boedeker C."/>
            <person name="Pinto D."/>
            <person name="Vollmers J."/>
            <person name="Rivas-Marin E."/>
            <person name="Kohn T."/>
            <person name="Peeters S.H."/>
            <person name="Heuer A."/>
            <person name="Rast P."/>
            <person name="Oberbeckmann S."/>
            <person name="Bunk B."/>
            <person name="Jeske O."/>
            <person name="Meyerdierks A."/>
            <person name="Storesund J.E."/>
            <person name="Kallscheuer N."/>
            <person name="Luecker S."/>
            <person name="Lage O.M."/>
            <person name="Pohl T."/>
            <person name="Merkel B.J."/>
            <person name="Hornburger P."/>
            <person name="Mueller R.-W."/>
            <person name="Bruemmer F."/>
            <person name="Labrenz M."/>
            <person name="Spormann A.M."/>
            <person name="Op den Camp H."/>
            <person name="Overmann J."/>
            <person name="Amann R."/>
            <person name="Jetten M.S.M."/>
            <person name="Mascher T."/>
            <person name="Medema M.H."/>
            <person name="Devos D.P."/>
            <person name="Kaster A.-K."/>
            <person name="Ovreas L."/>
            <person name="Rohde M."/>
            <person name="Galperin M.Y."/>
            <person name="Jogler C."/>
        </authorList>
    </citation>
    <scope>NUCLEOTIDE SEQUENCE [LARGE SCALE GENOMIC DNA]</scope>
    <source>
        <strain evidence="1 2">Pan216</strain>
    </source>
</reference>
<organism evidence="1 2">
    <name type="scientific">Kolteria novifilia</name>
    <dbReference type="NCBI Taxonomy" id="2527975"/>
    <lineage>
        <taxon>Bacteria</taxon>
        <taxon>Pseudomonadati</taxon>
        <taxon>Planctomycetota</taxon>
        <taxon>Planctomycetia</taxon>
        <taxon>Kolteriales</taxon>
        <taxon>Kolteriaceae</taxon>
        <taxon>Kolteria</taxon>
    </lineage>
</organism>
<dbReference type="RefSeq" id="WP_145253361.1">
    <property type="nucleotide sequence ID" value="NZ_CP036279.1"/>
</dbReference>
<dbReference type="EMBL" id="CP036279">
    <property type="protein sequence ID" value="QDU59285.1"/>
    <property type="molecule type" value="Genomic_DNA"/>
</dbReference>
<evidence type="ECO:0000313" key="2">
    <source>
        <dbReference type="Proteomes" id="UP000317093"/>
    </source>
</evidence>
<proteinExistence type="predicted"/>
<dbReference type="Proteomes" id="UP000317093">
    <property type="component" value="Chromosome"/>
</dbReference>
<accession>A0A518AX18</accession>
<keyword evidence="2" id="KW-1185">Reference proteome</keyword>
<dbReference type="Gene3D" id="2.60.40.10">
    <property type="entry name" value="Immunoglobulins"/>
    <property type="match status" value="2"/>
</dbReference>
<dbReference type="AlphaFoldDB" id="A0A518AX18"/>
<sequence length="631" mass="66646">MSRAIRSIRPFATFQRPVGGYKPAFEALEHRWVPVFIDNGLPVDTSGHFGLNVLTGGQVLESSNSAELNGVFSAGEDWMFQYEQIVDVGSDGGGVQLQNTNVTEAAFLDTDGSVVSRGTFDGENGVVGWEVRTSFEPGSEVATTSVTLDSDNPLGSIQFISELDTLIGGFDDDPQKILVPIGSPGASNFEAYVLNATDPVGFSQYGVYSDGVELVNASYVGWAADEYPDLILDILGPGTFYTPQGNINTTNLPPFDDPEFGTAYGPEIVTTAFAWSVNPSATTATITTFLEFLPTIPEPEVDVLILEPDFTQACTGETVTFTATALDSAGEAVVGATLNIVVDGANPQSTTVTTNIFGQATFGYVGEEPGFDVITATATEGAGTDTAIVEWLEEPIVSSLSGAVFLDFNGDGVRQPDEPGIANTNVTISGTTFICPFESVSLLTDADGSFAVALPEGIFTINIQSPPAYIAGQAVAGSAGGVAIGSSTIVDISLPAFVDGTGYNFTVLGLQPEFVSKRFFFASTNTDVLPGNIVRPEQTANVDLTGPAVIVPVTTEAPQVDSAPIVTDDFFPSLEEQEEEDPVITPPAIDNEWTAHRQQLDADRYRNLGSDEIDEVLAELEEEEAVTKGTT</sequence>
<dbReference type="InterPro" id="IPR008964">
    <property type="entry name" value="Invasin/intimin_cell_adhesion"/>
</dbReference>
<name>A0A518AX18_9BACT</name>
<evidence type="ECO:0000313" key="1">
    <source>
        <dbReference type="EMBL" id="QDU59285.1"/>
    </source>
</evidence>
<dbReference type="InterPro" id="IPR013783">
    <property type="entry name" value="Ig-like_fold"/>
</dbReference>
<protein>
    <recommendedName>
        <fullName evidence="3">Big-1 domain-containing protein</fullName>
    </recommendedName>
</protein>
<dbReference type="KEGG" id="knv:Pan216_01130"/>
<dbReference type="SUPFAM" id="SSF117074">
    <property type="entry name" value="Hypothetical protein PA1324"/>
    <property type="match status" value="1"/>
</dbReference>
<gene>
    <name evidence="1" type="ORF">Pan216_01130</name>
</gene>
<dbReference type="OrthoDB" id="247526at2"/>